<proteinExistence type="predicted"/>
<organism evidence="2 3">
    <name type="scientific">Mesobacillus selenatarsenatis (strain DSM 18680 / JCM 14380 / FERM P-15431 / SF-1)</name>
    <dbReference type="NCBI Taxonomy" id="1321606"/>
    <lineage>
        <taxon>Bacteria</taxon>
        <taxon>Bacillati</taxon>
        <taxon>Bacillota</taxon>
        <taxon>Bacilli</taxon>
        <taxon>Bacillales</taxon>
        <taxon>Bacillaceae</taxon>
        <taxon>Mesobacillus</taxon>
    </lineage>
</organism>
<evidence type="ECO:0000313" key="2">
    <source>
        <dbReference type="EMBL" id="GAM16601.1"/>
    </source>
</evidence>
<dbReference type="AlphaFoldDB" id="A0A0A8XEM3"/>
<evidence type="ECO:0000256" key="1">
    <source>
        <dbReference type="SAM" id="MobiDB-lite"/>
    </source>
</evidence>
<comment type="caution">
    <text evidence="2">The sequence shown here is derived from an EMBL/GenBank/DDBJ whole genome shotgun (WGS) entry which is preliminary data.</text>
</comment>
<accession>A0A0A8XEM3</accession>
<keyword evidence="3" id="KW-1185">Reference proteome</keyword>
<name>A0A0A8XEM3_MESS1</name>
<protein>
    <submittedName>
        <fullName evidence="2">Uncharacterized protein</fullName>
    </submittedName>
</protein>
<feature type="region of interest" description="Disordered" evidence="1">
    <location>
        <begin position="1"/>
        <end position="26"/>
    </location>
</feature>
<evidence type="ECO:0000313" key="3">
    <source>
        <dbReference type="Proteomes" id="UP000031014"/>
    </source>
</evidence>
<reference evidence="2 3" key="1">
    <citation type="submission" date="2013-06" db="EMBL/GenBank/DDBJ databases">
        <title>Whole genome shotgun sequence of Bacillus selenatarsenatis SF-1.</title>
        <authorList>
            <person name="Kuroda M."/>
            <person name="Sei K."/>
            <person name="Yamashita M."/>
            <person name="Ike M."/>
        </authorList>
    </citation>
    <scope>NUCLEOTIDE SEQUENCE [LARGE SCALE GENOMIC DNA]</scope>
    <source>
        <strain evidence="2 3">SF-1</strain>
    </source>
</reference>
<dbReference type="Proteomes" id="UP000031014">
    <property type="component" value="Unassembled WGS sequence"/>
</dbReference>
<feature type="compositionally biased region" description="Basic and acidic residues" evidence="1">
    <location>
        <begin position="1"/>
        <end position="17"/>
    </location>
</feature>
<dbReference type="EMBL" id="BASE01000134">
    <property type="protein sequence ID" value="GAM16601.1"/>
    <property type="molecule type" value="Genomic_DNA"/>
</dbReference>
<gene>
    <name evidence="2" type="ORF">SAMD00020551_4830</name>
</gene>
<sequence>MKEKVSTLHADKSKLEEPEMNSSELESVSLSTWIASALSPA</sequence>